<feature type="compositionally biased region" description="Basic residues" evidence="1">
    <location>
        <begin position="500"/>
        <end position="509"/>
    </location>
</feature>
<evidence type="ECO:0000313" key="4">
    <source>
        <dbReference type="Proteomes" id="UP001465755"/>
    </source>
</evidence>
<dbReference type="Pfam" id="PF05670">
    <property type="entry name" value="NFACT-R_1"/>
    <property type="match status" value="1"/>
</dbReference>
<dbReference type="InterPro" id="IPR051608">
    <property type="entry name" value="RQC_Subunit_NEMF"/>
</dbReference>
<accession>A0AAW1PRE6</accession>
<evidence type="ECO:0000313" key="3">
    <source>
        <dbReference type="EMBL" id="KAK9811183.1"/>
    </source>
</evidence>
<dbReference type="GO" id="GO:0043023">
    <property type="term" value="F:ribosomal large subunit binding"/>
    <property type="evidence" value="ECO:0007669"/>
    <property type="project" value="TreeGrafter"/>
</dbReference>
<feature type="region of interest" description="Disordered" evidence="1">
    <location>
        <begin position="197"/>
        <end position="227"/>
    </location>
</feature>
<evidence type="ECO:0000259" key="2">
    <source>
        <dbReference type="Pfam" id="PF05670"/>
    </source>
</evidence>
<feature type="compositionally biased region" description="Polar residues" evidence="1">
    <location>
        <begin position="213"/>
        <end position="227"/>
    </location>
</feature>
<dbReference type="InterPro" id="IPR008532">
    <property type="entry name" value="NFACT_RNA-bd"/>
</dbReference>
<dbReference type="EMBL" id="JALJOQ010000011">
    <property type="protein sequence ID" value="KAK9811183.1"/>
    <property type="molecule type" value="Genomic_DNA"/>
</dbReference>
<keyword evidence="4" id="KW-1185">Reference proteome</keyword>
<dbReference type="Proteomes" id="UP001465755">
    <property type="component" value="Unassembled WGS sequence"/>
</dbReference>
<dbReference type="GO" id="GO:1990112">
    <property type="term" value="C:RQC complex"/>
    <property type="evidence" value="ECO:0007669"/>
    <property type="project" value="TreeGrafter"/>
</dbReference>
<dbReference type="AlphaFoldDB" id="A0AAW1PRE6"/>
<gene>
    <name evidence="3" type="ORF">WJX73_008729</name>
</gene>
<dbReference type="Gene3D" id="2.30.310.10">
    <property type="entry name" value="ibrinogen binding protein from staphylococcus aureus domain"/>
    <property type="match status" value="1"/>
</dbReference>
<dbReference type="PANTHER" id="PTHR15239">
    <property type="entry name" value="NUCLEAR EXPORT MEDIATOR FACTOR NEMF"/>
    <property type="match status" value="1"/>
</dbReference>
<dbReference type="GO" id="GO:0072344">
    <property type="term" value="P:rescue of stalled ribosome"/>
    <property type="evidence" value="ECO:0007669"/>
    <property type="project" value="TreeGrafter"/>
</dbReference>
<feature type="region of interest" description="Disordered" evidence="1">
    <location>
        <begin position="484"/>
        <end position="531"/>
    </location>
</feature>
<feature type="domain" description="NFACT RNA-binding" evidence="2">
    <location>
        <begin position="521"/>
        <end position="594"/>
    </location>
</feature>
<feature type="region of interest" description="Disordered" evidence="1">
    <location>
        <begin position="1"/>
        <end position="26"/>
    </location>
</feature>
<organism evidence="3 4">
    <name type="scientific">Symbiochloris irregularis</name>
    <dbReference type="NCBI Taxonomy" id="706552"/>
    <lineage>
        <taxon>Eukaryota</taxon>
        <taxon>Viridiplantae</taxon>
        <taxon>Chlorophyta</taxon>
        <taxon>core chlorophytes</taxon>
        <taxon>Trebouxiophyceae</taxon>
        <taxon>Trebouxiales</taxon>
        <taxon>Trebouxiaceae</taxon>
        <taxon>Symbiochloris</taxon>
    </lineage>
</organism>
<dbReference type="PANTHER" id="PTHR15239:SF6">
    <property type="entry name" value="RIBOSOME QUALITY CONTROL COMPLEX SUBUNIT NEMF"/>
    <property type="match status" value="1"/>
</dbReference>
<protein>
    <recommendedName>
        <fullName evidence="2">NFACT RNA-binding domain-containing protein</fullName>
    </recommendedName>
</protein>
<sequence length="732" mass="79286">MACTTAEAGSQAQFGTDEPVARKQAPAKPQGCDYTVLAASVAELSQHWLPAKVDQVIQADAHSLCLKLRTAAKAEQGQDAGQMITRWLWLCWHPQAARLCIGADPARGSAAEGFSLGEQVHAQLAGKVLTHAVLPLAWERVAELRFATRLSDDPSHRLYLEVMGRHSNMVVTGADRQIEACGRQVGASQSRVRQLQAGSRYELPPPNPRGLEPSSSESLEAWQSNVSGQAQDGKGIASGLARAYQGVSPALARELLEAAGASPAAETLTDHQWQGLHQHWHRWLDALATGSFTAVSDSSTGRMSVLGGSAMQTQGQQSSVHEMLDEQFRSQEEFSSFGQLQQRVSGALARALKRARGKAKGLADNLKTAEGSDAISRQAEMIMANLYRCKQGDDSVEAEDWDTGEKTIIALDSKKAPVKTAEALFSKARKQRRAVDHLGPLLQAANEELEYLNEIDSQLQMLNAREADDLQALRDIQDELVQSGHAKAPTDSAAAAKGAAKGRKAAKRAKGPEKGSGANPFRKFTSPGGLTVLVGRNNRQNDELSHKVAQPRDLWMHARGVPGAHTVMRIPSGREARDADVSFAADLAAWFSKARAEGKTLGQALHRTAQSSSYANTMVRTRRQRAEDTANNAAGFQDLPVEILQHIFSLIDNSEALAALFQFTNFQAQHFTIRRPPLALESCTPIAELQELHLDYNNGSIQVPNAAGFGAHIKVLTLRGSPPWAWIWLSAV</sequence>
<reference evidence="3 4" key="1">
    <citation type="journal article" date="2024" name="Nat. Commun.">
        <title>Phylogenomics reveals the evolutionary origins of lichenization in chlorophyte algae.</title>
        <authorList>
            <person name="Puginier C."/>
            <person name="Libourel C."/>
            <person name="Otte J."/>
            <person name="Skaloud P."/>
            <person name="Haon M."/>
            <person name="Grisel S."/>
            <person name="Petersen M."/>
            <person name="Berrin J.G."/>
            <person name="Delaux P.M."/>
            <person name="Dal Grande F."/>
            <person name="Keller J."/>
        </authorList>
    </citation>
    <scope>NUCLEOTIDE SEQUENCE [LARGE SCALE GENOMIC DNA]</scope>
    <source>
        <strain evidence="3 4">SAG 2036</strain>
    </source>
</reference>
<evidence type="ECO:0000256" key="1">
    <source>
        <dbReference type="SAM" id="MobiDB-lite"/>
    </source>
</evidence>
<name>A0AAW1PRE6_9CHLO</name>
<dbReference type="Pfam" id="PF05833">
    <property type="entry name" value="NFACT_N"/>
    <property type="match status" value="1"/>
</dbReference>
<dbReference type="GO" id="GO:0000049">
    <property type="term" value="F:tRNA binding"/>
    <property type="evidence" value="ECO:0007669"/>
    <property type="project" value="TreeGrafter"/>
</dbReference>
<comment type="caution">
    <text evidence="3">The sequence shown here is derived from an EMBL/GenBank/DDBJ whole genome shotgun (WGS) entry which is preliminary data.</text>
</comment>
<proteinExistence type="predicted"/>